<accession>A0AAE9RYS7</accession>
<dbReference type="PROSITE" id="PS50143">
    <property type="entry name" value="BIR_REPEAT_2"/>
    <property type="match status" value="1"/>
</dbReference>
<evidence type="ECO:0000259" key="2">
    <source>
        <dbReference type="PROSITE" id="PS50089"/>
    </source>
</evidence>
<dbReference type="InterPro" id="IPR001841">
    <property type="entry name" value="Znf_RING"/>
</dbReference>
<evidence type="ECO:0000256" key="1">
    <source>
        <dbReference type="PROSITE-ProRule" id="PRU00175"/>
    </source>
</evidence>
<dbReference type="Pfam" id="PF13920">
    <property type="entry name" value="zf-C3HC4_3"/>
    <property type="match status" value="1"/>
</dbReference>
<protein>
    <submittedName>
        <fullName evidence="3">Iap-2</fullName>
    </submittedName>
</protein>
<sequence length="246" mass="28223">MNCMQFNYLILTTEGRLETMHHMNLDSDHKLELAKSGLFFFNNVIKCIGCYVVMKKIDMKHVKRHTYSDNCISSTNVLMLNEFMRKKSFASFRCSRRQFARQPVVVNMLAQRGFYSFGKPNHIRCSACHVVLKYKSVEIAQNEHKPKCKFINASYDCVKKIIKNELPPPRINVIPSAPPLPQSSSSSTETPTIQQISECKICFENEKSVCFLPCRHLAVCVQCARRCKKCCVCNAPIKQCIQTLPQ</sequence>
<dbReference type="InterPro" id="IPR013083">
    <property type="entry name" value="Znf_RING/FYVE/PHD"/>
</dbReference>
<dbReference type="PROSITE" id="PS50089">
    <property type="entry name" value="ZF_RING_2"/>
    <property type="match status" value="1"/>
</dbReference>
<dbReference type="Proteomes" id="UP001256712">
    <property type="component" value="Segment"/>
</dbReference>
<dbReference type="SUPFAM" id="SSF57924">
    <property type="entry name" value="Inhibitor of apoptosis (IAP) repeat"/>
    <property type="match status" value="1"/>
</dbReference>
<reference evidence="3" key="1">
    <citation type="journal article" date="2022" name="J. Invertebr. Pathol.">
        <title>Identification of a new nucleopolyhedrovirus isolated from the olive leaf moth, Palpita vitrealis, from two locations in Egypt.</title>
        <authorList>
            <person name="El-Salamouny S."/>
            <person name="Wennmann J.T."/>
            <person name="Kleespies R.G."/>
            <person name="Richert-Poggeler K.R."/>
            <person name="Mansour A."/>
            <person name="Awad M."/>
            <person name="Agamy E."/>
            <person name="Salama R."/>
            <person name="Jehle J.A."/>
        </authorList>
    </citation>
    <scope>NUCLEOTIDE SEQUENCE</scope>
    <source>
        <strain evidence="3">Giza 2005</strain>
    </source>
</reference>
<dbReference type="Gene3D" id="1.10.1170.10">
    <property type="entry name" value="Inhibitor Of Apoptosis Protein (2mihbC-IAP-1), Chain A"/>
    <property type="match status" value="1"/>
</dbReference>
<proteinExistence type="predicted"/>
<evidence type="ECO:0000313" key="3">
    <source>
        <dbReference type="EMBL" id="USC25919.1"/>
    </source>
</evidence>
<keyword evidence="4" id="KW-1185">Reference proteome</keyword>
<organism evidence="3 4">
    <name type="scientific">Palpita vitrealis nucleopolyhedrovirus</name>
    <dbReference type="NCBI Taxonomy" id="2951960"/>
    <lineage>
        <taxon>Viruses</taxon>
        <taxon>Viruses incertae sedis</taxon>
        <taxon>Naldaviricetes</taxon>
        <taxon>Lefavirales</taxon>
        <taxon>Baculoviridae</taxon>
        <taxon>Alphabaculovirus</taxon>
        <taxon>Alphabaculovirus pavitrealis</taxon>
    </lineage>
</organism>
<dbReference type="PANTHER" id="PTHR10044">
    <property type="entry name" value="INHIBITOR OF APOPTOSIS"/>
    <property type="match status" value="1"/>
</dbReference>
<dbReference type="PANTHER" id="PTHR10044:SF139">
    <property type="entry name" value="DEATH-ASSOCIATED INHIBITOR OF APOPTOSIS 2"/>
    <property type="match status" value="1"/>
</dbReference>
<keyword evidence="1" id="KW-0863">Zinc-finger</keyword>
<keyword evidence="1" id="KW-0479">Metal-binding</keyword>
<evidence type="ECO:0000313" key="4">
    <source>
        <dbReference type="Proteomes" id="UP001256712"/>
    </source>
</evidence>
<dbReference type="Pfam" id="PF00653">
    <property type="entry name" value="BIR"/>
    <property type="match status" value="1"/>
</dbReference>
<dbReference type="EMBL" id="OL685370">
    <property type="protein sequence ID" value="USC25919.1"/>
    <property type="molecule type" value="Genomic_DNA"/>
</dbReference>
<feature type="domain" description="RING-type" evidence="2">
    <location>
        <begin position="199"/>
        <end position="234"/>
    </location>
</feature>
<name>A0AAE9RYS7_9ABAC</name>
<dbReference type="InterPro" id="IPR001370">
    <property type="entry name" value="BIR_rpt"/>
</dbReference>
<keyword evidence="1" id="KW-0862">Zinc</keyword>
<dbReference type="GO" id="GO:0008270">
    <property type="term" value="F:zinc ion binding"/>
    <property type="evidence" value="ECO:0007669"/>
    <property type="project" value="UniProtKB-KW"/>
</dbReference>
<dbReference type="InterPro" id="IPR050784">
    <property type="entry name" value="IAP"/>
</dbReference>
<dbReference type="Gene3D" id="3.30.40.10">
    <property type="entry name" value="Zinc/RING finger domain, C3HC4 (zinc finger)"/>
    <property type="match status" value="1"/>
</dbReference>